<protein>
    <submittedName>
        <fullName evidence="1">Uncharacterized protein</fullName>
    </submittedName>
</protein>
<gene>
    <name evidence="1" type="ORF">EVAR_93250_1</name>
</gene>
<organism evidence="1 2">
    <name type="scientific">Eumeta variegata</name>
    <name type="common">Bagworm moth</name>
    <name type="synonym">Eumeta japonica</name>
    <dbReference type="NCBI Taxonomy" id="151549"/>
    <lineage>
        <taxon>Eukaryota</taxon>
        <taxon>Metazoa</taxon>
        <taxon>Ecdysozoa</taxon>
        <taxon>Arthropoda</taxon>
        <taxon>Hexapoda</taxon>
        <taxon>Insecta</taxon>
        <taxon>Pterygota</taxon>
        <taxon>Neoptera</taxon>
        <taxon>Endopterygota</taxon>
        <taxon>Lepidoptera</taxon>
        <taxon>Glossata</taxon>
        <taxon>Ditrysia</taxon>
        <taxon>Tineoidea</taxon>
        <taxon>Psychidae</taxon>
        <taxon>Oiketicinae</taxon>
        <taxon>Eumeta</taxon>
    </lineage>
</organism>
<reference evidence="1 2" key="1">
    <citation type="journal article" date="2019" name="Commun. Biol.">
        <title>The bagworm genome reveals a unique fibroin gene that provides high tensile strength.</title>
        <authorList>
            <person name="Kono N."/>
            <person name="Nakamura H."/>
            <person name="Ohtoshi R."/>
            <person name="Tomita M."/>
            <person name="Numata K."/>
            <person name="Arakawa K."/>
        </authorList>
    </citation>
    <scope>NUCLEOTIDE SEQUENCE [LARGE SCALE GENOMIC DNA]</scope>
</reference>
<dbReference type="Proteomes" id="UP000299102">
    <property type="component" value="Unassembled WGS sequence"/>
</dbReference>
<evidence type="ECO:0000313" key="1">
    <source>
        <dbReference type="EMBL" id="GBP18822.1"/>
    </source>
</evidence>
<sequence length="132" mass="15704">MHFRRCPVRPSYRYLMEKYNLLDLSCRRLQRDAQILYDLYHNEYDCAALIGTLRHRFPYRAQRRIARPRQLFASCRCRITTGARSPMRSLVDIYKTLNNKRLNPIEIVASAVGSFKKKKKKFISTLNSPFDD</sequence>
<evidence type="ECO:0000313" key="2">
    <source>
        <dbReference type="Proteomes" id="UP000299102"/>
    </source>
</evidence>
<dbReference type="OrthoDB" id="426210at2759"/>
<keyword evidence="2" id="KW-1185">Reference proteome</keyword>
<accession>A0A4C1TXP8</accession>
<comment type="caution">
    <text evidence="1">The sequence shown here is derived from an EMBL/GenBank/DDBJ whole genome shotgun (WGS) entry which is preliminary data.</text>
</comment>
<proteinExistence type="predicted"/>
<dbReference type="EMBL" id="BGZK01000101">
    <property type="protein sequence ID" value="GBP18822.1"/>
    <property type="molecule type" value="Genomic_DNA"/>
</dbReference>
<name>A0A4C1TXP8_EUMVA</name>
<dbReference type="AlphaFoldDB" id="A0A4C1TXP8"/>